<reference evidence="1" key="1">
    <citation type="submission" date="2019-06" db="EMBL/GenBank/DDBJ databases">
        <authorList>
            <person name="Zheng W."/>
        </authorList>
    </citation>
    <scope>NUCLEOTIDE SEQUENCE</scope>
    <source>
        <strain evidence="1">QDHG01</strain>
    </source>
</reference>
<dbReference type="AlphaFoldDB" id="A0A8J8NZS4"/>
<sequence length="78" mass="9351">MKPCNIRIKLLVNVISQSHSKFQFTSNHENQIRVQERARSQLGTNREECQVLKRYLKSSLNMRRVLLSYRQFLNQSKE</sequence>
<comment type="caution">
    <text evidence="1">The sequence shown here is derived from an EMBL/GenBank/DDBJ whole genome shotgun (WGS) entry which is preliminary data.</text>
</comment>
<accession>A0A8J8NZS4</accession>
<evidence type="ECO:0000313" key="2">
    <source>
        <dbReference type="Proteomes" id="UP000785679"/>
    </source>
</evidence>
<gene>
    <name evidence="1" type="ORF">FGO68_gene11182</name>
</gene>
<evidence type="ECO:0000313" key="1">
    <source>
        <dbReference type="EMBL" id="TNV84638.1"/>
    </source>
</evidence>
<keyword evidence="2" id="KW-1185">Reference proteome</keyword>
<organism evidence="1 2">
    <name type="scientific">Halteria grandinella</name>
    <dbReference type="NCBI Taxonomy" id="5974"/>
    <lineage>
        <taxon>Eukaryota</taxon>
        <taxon>Sar</taxon>
        <taxon>Alveolata</taxon>
        <taxon>Ciliophora</taxon>
        <taxon>Intramacronucleata</taxon>
        <taxon>Spirotrichea</taxon>
        <taxon>Stichotrichia</taxon>
        <taxon>Sporadotrichida</taxon>
        <taxon>Halteriidae</taxon>
        <taxon>Halteria</taxon>
    </lineage>
</organism>
<name>A0A8J8NZS4_HALGN</name>
<proteinExistence type="predicted"/>
<dbReference type="EMBL" id="RRYP01002566">
    <property type="protein sequence ID" value="TNV84638.1"/>
    <property type="molecule type" value="Genomic_DNA"/>
</dbReference>
<protein>
    <submittedName>
        <fullName evidence="1">Uncharacterized protein</fullName>
    </submittedName>
</protein>
<dbReference type="Proteomes" id="UP000785679">
    <property type="component" value="Unassembled WGS sequence"/>
</dbReference>